<keyword evidence="1" id="KW-0732">Signal</keyword>
<sequence>MRTAWLLLLVVCLVVFVEDISCGTTIINQPRKTELSEVKHPSHLIQERSAWDQMYALARLPGEIMRYDFISFAMDVIILSRFLPLNWFIAKTLEFVYIALKYFQPIYWKAFPSTAPANRG</sequence>
<dbReference type="EnsemblMetazoa" id="XM_050645894.1">
    <property type="protein sequence ID" value="XP_050501851.1"/>
    <property type="gene ID" value="LOC126881571"/>
</dbReference>
<dbReference type="GeneID" id="126881571"/>
<protein>
    <submittedName>
        <fullName evidence="2">Uncharacterized protein</fullName>
    </submittedName>
</protein>
<name>A0ABM5JV84_DIAVI</name>
<evidence type="ECO:0000256" key="1">
    <source>
        <dbReference type="SAM" id="SignalP"/>
    </source>
</evidence>
<keyword evidence="3" id="KW-1185">Reference proteome</keyword>
<dbReference type="RefSeq" id="XP_050501851.1">
    <property type="nucleotide sequence ID" value="XM_050645894.1"/>
</dbReference>
<dbReference type="Proteomes" id="UP001652700">
    <property type="component" value="Unplaced"/>
</dbReference>
<feature type="chain" id="PRO_5045744183" evidence="1">
    <location>
        <begin position="23"/>
        <end position="120"/>
    </location>
</feature>
<proteinExistence type="predicted"/>
<evidence type="ECO:0000313" key="3">
    <source>
        <dbReference type="Proteomes" id="UP001652700"/>
    </source>
</evidence>
<evidence type="ECO:0000313" key="2">
    <source>
        <dbReference type="EnsemblMetazoa" id="XP_050501851.1"/>
    </source>
</evidence>
<reference evidence="2" key="1">
    <citation type="submission" date="2025-05" db="UniProtKB">
        <authorList>
            <consortium name="EnsemblMetazoa"/>
        </authorList>
    </citation>
    <scope>IDENTIFICATION</scope>
</reference>
<feature type="signal peptide" evidence="1">
    <location>
        <begin position="1"/>
        <end position="22"/>
    </location>
</feature>
<organism evidence="2 3">
    <name type="scientific">Diabrotica virgifera virgifera</name>
    <name type="common">western corn rootworm</name>
    <dbReference type="NCBI Taxonomy" id="50390"/>
    <lineage>
        <taxon>Eukaryota</taxon>
        <taxon>Metazoa</taxon>
        <taxon>Ecdysozoa</taxon>
        <taxon>Arthropoda</taxon>
        <taxon>Hexapoda</taxon>
        <taxon>Insecta</taxon>
        <taxon>Pterygota</taxon>
        <taxon>Neoptera</taxon>
        <taxon>Endopterygota</taxon>
        <taxon>Coleoptera</taxon>
        <taxon>Polyphaga</taxon>
        <taxon>Cucujiformia</taxon>
        <taxon>Chrysomeloidea</taxon>
        <taxon>Chrysomelidae</taxon>
        <taxon>Galerucinae</taxon>
        <taxon>Diabroticina</taxon>
        <taxon>Diabroticites</taxon>
        <taxon>Diabrotica</taxon>
    </lineage>
</organism>
<accession>A0ABM5JV84</accession>